<feature type="signal peptide" evidence="1">
    <location>
        <begin position="1"/>
        <end position="28"/>
    </location>
</feature>
<evidence type="ECO:0000313" key="3">
    <source>
        <dbReference type="EMBL" id="CAF2024306.1"/>
    </source>
</evidence>
<name>A0A816NAA1_9BILA</name>
<sequence length="408" mass="45387">MMNYYYKVARRIIFFILIFCCFEQYESCVITPPVDDVSSDLERIRVQYNMPGLSALALKHGVLVGQGASGYRLQNYSSSLLISDVVNIGSCSKWMTATLAGRLVDRKLLSWTTKVHECFSNYVSFNSLFRNATLEQLLAHRAGVQKTSTFYARHGLAFISQKGNISQIRRWVADTVLKDTPEVPPDEYLYSNQGYTVAAVMMEQVTGQDWESLIREHVFIPLDMTSARIGPVYDNTLPPIAPVGHELLPNQTVPIPRPMLTTQILHVEYASSGPSGFVACSLHDFAKFLHAHVIGEKTGYLSAATATKLKQPYIGAEGYGLGVLVFNRTWALPSQALFHDGDAFGQNTVFWMASAKDLITISYTNCRSEDGVTGRALDAAIGVVLGKYLNSPKNIKLEDHGFVDYNHF</sequence>
<accession>A0A816NAA1</accession>
<dbReference type="InterPro" id="IPR001466">
    <property type="entry name" value="Beta-lactam-related"/>
</dbReference>
<comment type="caution">
    <text evidence="3">The sequence shown here is derived from an EMBL/GenBank/DDBJ whole genome shotgun (WGS) entry which is preliminary data.</text>
</comment>
<keyword evidence="1" id="KW-0732">Signal</keyword>
<feature type="chain" id="PRO_5032639843" description="Beta-lactamase-related domain-containing protein" evidence="1">
    <location>
        <begin position="29"/>
        <end position="408"/>
    </location>
</feature>
<dbReference type="PANTHER" id="PTHR46825">
    <property type="entry name" value="D-ALANYL-D-ALANINE-CARBOXYPEPTIDASE/ENDOPEPTIDASE AMPH"/>
    <property type="match status" value="1"/>
</dbReference>
<evidence type="ECO:0000313" key="4">
    <source>
        <dbReference type="Proteomes" id="UP000663856"/>
    </source>
</evidence>
<organism evidence="3 4">
    <name type="scientific">Rotaria magnacalcarata</name>
    <dbReference type="NCBI Taxonomy" id="392030"/>
    <lineage>
        <taxon>Eukaryota</taxon>
        <taxon>Metazoa</taxon>
        <taxon>Spiralia</taxon>
        <taxon>Gnathifera</taxon>
        <taxon>Rotifera</taxon>
        <taxon>Eurotatoria</taxon>
        <taxon>Bdelloidea</taxon>
        <taxon>Philodinida</taxon>
        <taxon>Philodinidae</taxon>
        <taxon>Rotaria</taxon>
    </lineage>
</organism>
<dbReference type="Proteomes" id="UP000663856">
    <property type="component" value="Unassembled WGS sequence"/>
</dbReference>
<reference evidence="3" key="1">
    <citation type="submission" date="2021-02" db="EMBL/GenBank/DDBJ databases">
        <authorList>
            <person name="Nowell W R."/>
        </authorList>
    </citation>
    <scope>NUCLEOTIDE SEQUENCE</scope>
</reference>
<feature type="domain" description="Beta-lactamase-related" evidence="2">
    <location>
        <begin position="45"/>
        <end position="377"/>
    </location>
</feature>
<gene>
    <name evidence="3" type="ORF">WKI299_LOCUS5964</name>
</gene>
<dbReference type="InterPro" id="IPR012338">
    <property type="entry name" value="Beta-lactam/transpept-like"/>
</dbReference>
<dbReference type="PANTHER" id="PTHR46825:SF9">
    <property type="entry name" value="BETA-LACTAMASE-RELATED DOMAIN-CONTAINING PROTEIN"/>
    <property type="match status" value="1"/>
</dbReference>
<dbReference type="InterPro" id="IPR050491">
    <property type="entry name" value="AmpC-like"/>
</dbReference>
<dbReference type="Gene3D" id="3.40.710.10">
    <property type="entry name" value="DD-peptidase/beta-lactamase superfamily"/>
    <property type="match status" value="1"/>
</dbReference>
<proteinExistence type="predicted"/>
<dbReference type="SUPFAM" id="SSF56601">
    <property type="entry name" value="beta-lactamase/transpeptidase-like"/>
    <property type="match status" value="1"/>
</dbReference>
<dbReference type="EMBL" id="CAJNRF010001710">
    <property type="protein sequence ID" value="CAF2024306.1"/>
    <property type="molecule type" value="Genomic_DNA"/>
</dbReference>
<evidence type="ECO:0000256" key="1">
    <source>
        <dbReference type="SAM" id="SignalP"/>
    </source>
</evidence>
<evidence type="ECO:0000259" key="2">
    <source>
        <dbReference type="Pfam" id="PF00144"/>
    </source>
</evidence>
<dbReference type="AlphaFoldDB" id="A0A816NAA1"/>
<dbReference type="Pfam" id="PF00144">
    <property type="entry name" value="Beta-lactamase"/>
    <property type="match status" value="1"/>
</dbReference>
<protein>
    <recommendedName>
        <fullName evidence="2">Beta-lactamase-related domain-containing protein</fullName>
    </recommendedName>
</protein>